<evidence type="ECO:0000256" key="1">
    <source>
        <dbReference type="SAM" id="MobiDB-lite"/>
    </source>
</evidence>
<accession>A0A6A6WRH6</accession>
<feature type="region of interest" description="Disordered" evidence="1">
    <location>
        <begin position="220"/>
        <end position="266"/>
    </location>
</feature>
<evidence type="ECO:0000313" key="2">
    <source>
        <dbReference type="EMBL" id="KAF2786573.1"/>
    </source>
</evidence>
<reference evidence="2" key="1">
    <citation type="journal article" date="2020" name="Stud. Mycol.">
        <title>101 Dothideomycetes genomes: a test case for predicting lifestyles and emergence of pathogens.</title>
        <authorList>
            <person name="Haridas S."/>
            <person name="Albert R."/>
            <person name="Binder M."/>
            <person name="Bloem J."/>
            <person name="Labutti K."/>
            <person name="Salamov A."/>
            <person name="Andreopoulos B."/>
            <person name="Baker S."/>
            <person name="Barry K."/>
            <person name="Bills G."/>
            <person name="Bluhm B."/>
            <person name="Cannon C."/>
            <person name="Castanera R."/>
            <person name="Culley D."/>
            <person name="Daum C."/>
            <person name="Ezra D."/>
            <person name="Gonzalez J."/>
            <person name="Henrissat B."/>
            <person name="Kuo A."/>
            <person name="Liang C."/>
            <person name="Lipzen A."/>
            <person name="Lutzoni F."/>
            <person name="Magnuson J."/>
            <person name="Mondo S."/>
            <person name="Nolan M."/>
            <person name="Ohm R."/>
            <person name="Pangilinan J."/>
            <person name="Park H.-J."/>
            <person name="Ramirez L."/>
            <person name="Alfaro M."/>
            <person name="Sun H."/>
            <person name="Tritt A."/>
            <person name="Yoshinaga Y."/>
            <person name="Zwiers L.-H."/>
            <person name="Turgeon B."/>
            <person name="Goodwin S."/>
            <person name="Spatafora J."/>
            <person name="Crous P."/>
            <person name="Grigoriev I."/>
        </authorList>
    </citation>
    <scope>NUCLEOTIDE SEQUENCE</scope>
    <source>
        <strain evidence="2">CBS 109.77</strain>
    </source>
</reference>
<feature type="compositionally biased region" description="Polar residues" evidence="1">
    <location>
        <begin position="222"/>
        <end position="231"/>
    </location>
</feature>
<protein>
    <recommendedName>
        <fullName evidence="4">BTB domain-containing protein</fullName>
    </recommendedName>
</protein>
<gene>
    <name evidence="2" type="ORF">K505DRAFT_398665</name>
</gene>
<name>A0A6A6WRH6_9PLEO</name>
<feature type="compositionally biased region" description="Low complexity" evidence="1">
    <location>
        <begin position="236"/>
        <end position="252"/>
    </location>
</feature>
<sequence>MKMSHNRPKTSISDTNPNTPYVVHFVVGKLTPHSATYAVDLQTAVRSPYLRNIIYPPPLGLQTLRVEVPHADPQAFSLYISWLGQKTVSFPDHEQPQGPHAPGQSLTWVQCYPLIAAYILGARFQHPEFQDCIFDALDWWLAPRQKPSVEILQYVFNEGVPVPKLKCFVVDRMFATEMERLEILGLFVARVLEGKCGVLGLGATCEYHVHPKSEACTRASRRVTTGISNSKEPMRRTQPPEARAAPTPASPRTETKTEPTPSFQEF</sequence>
<dbReference type="AlphaFoldDB" id="A0A6A6WRH6"/>
<dbReference type="OrthoDB" id="3791417at2759"/>
<keyword evidence="3" id="KW-1185">Reference proteome</keyword>
<evidence type="ECO:0000313" key="3">
    <source>
        <dbReference type="Proteomes" id="UP000799757"/>
    </source>
</evidence>
<evidence type="ECO:0008006" key="4">
    <source>
        <dbReference type="Google" id="ProtNLM"/>
    </source>
</evidence>
<proteinExistence type="predicted"/>
<organism evidence="2 3">
    <name type="scientific">Melanomma pulvis-pyrius CBS 109.77</name>
    <dbReference type="NCBI Taxonomy" id="1314802"/>
    <lineage>
        <taxon>Eukaryota</taxon>
        <taxon>Fungi</taxon>
        <taxon>Dikarya</taxon>
        <taxon>Ascomycota</taxon>
        <taxon>Pezizomycotina</taxon>
        <taxon>Dothideomycetes</taxon>
        <taxon>Pleosporomycetidae</taxon>
        <taxon>Pleosporales</taxon>
        <taxon>Melanommataceae</taxon>
        <taxon>Melanomma</taxon>
    </lineage>
</organism>
<feature type="non-terminal residue" evidence="2">
    <location>
        <position position="266"/>
    </location>
</feature>
<dbReference type="Proteomes" id="UP000799757">
    <property type="component" value="Unassembled WGS sequence"/>
</dbReference>
<dbReference type="EMBL" id="MU002441">
    <property type="protein sequence ID" value="KAF2786573.1"/>
    <property type="molecule type" value="Genomic_DNA"/>
</dbReference>